<dbReference type="InterPro" id="IPR036390">
    <property type="entry name" value="WH_DNA-bd_sf"/>
</dbReference>
<dbReference type="Pfam" id="PF03466">
    <property type="entry name" value="LysR_substrate"/>
    <property type="match status" value="1"/>
</dbReference>
<sequence length="298" mass="33626">MNISYEQIRAFVCVAEQGSFSAAAKKLNRHRTTLGQVINNLEIETNLVLFDRTGKFPELTESGKSLYLHAKNLAEYTHSFEQICQSMELGIETDITIYHSDLVPVELISAVMKALRKEFKEVNVHWLHKNNQEVKEALESGEADLGIVFIHDSKSISPNEYVYLVSMPFCLCAAPSSSLFDSLTITIDDLKKHRQLLLEDYLNAGIEKIVTVSNHVQRIENMSVFIALLTSGEGWAIVPKHAVNELIEANKLTGFHVKEVNTTVRFPLAIWTTHQSKKGPVRSRIIELLSLLSQKYSL</sequence>
<evidence type="ECO:0000256" key="3">
    <source>
        <dbReference type="ARBA" id="ARBA00023125"/>
    </source>
</evidence>
<dbReference type="EMBL" id="CP044399">
    <property type="protein sequence ID" value="QFI36863.1"/>
    <property type="molecule type" value="Genomic_DNA"/>
</dbReference>
<dbReference type="InterPro" id="IPR036388">
    <property type="entry name" value="WH-like_DNA-bd_sf"/>
</dbReference>
<evidence type="ECO:0000256" key="4">
    <source>
        <dbReference type="ARBA" id="ARBA00023163"/>
    </source>
</evidence>
<dbReference type="Proteomes" id="UP000327424">
    <property type="component" value="Chromosome"/>
</dbReference>
<dbReference type="InterPro" id="IPR050950">
    <property type="entry name" value="HTH-type_LysR_regulators"/>
</dbReference>
<dbReference type="SUPFAM" id="SSF53850">
    <property type="entry name" value="Periplasmic binding protein-like II"/>
    <property type="match status" value="1"/>
</dbReference>
<evidence type="ECO:0000313" key="7">
    <source>
        <dbReference type="Proteomes" id="UP000327424"/>
    </source>
</evidence>
<dbReference type="InterPro" id="IPR000847">
    <property type="entry name" value="LysR_HTH_N"/>
</dbReference>
<dbReference type="InterPro" id="IPR005119">
    <property type="entry name" value="LysR_subst-bd"/>
</dbReference>
<reference evidence="6 7" key="1">
    <citation type="submission" date="2019-09" db="EMBL/GenBank/DDBJ databases">
        <title>Hybrid Assembly of the complete Genome of the Deep-Sea Bacterium Moritella marina from long Nanopore and Illumina reads.</title>
        <authorList>
            <person name="Magin S."/>
            <person name="Georgoulis A."/>
            <person name="Papadimitriou K."/>
            <person name="Iliakis G."/>
            <person name="Vorgias C.E."/>
        </authorList>
    </citation>
    <scope>NUCLEOTIDE SEQUENCE [LARGE SCALE GENOMIC DNA]</scope>
    <source>
        <strain evidence="6 7">MP-1</strain>
    </source>
</reference>
<evidence type="ECO:0000313" key="6">
    <source>
        <dbReference type="EMBL" id="QFI36863.1"/>
    </source>
</evidence>
<dbReference type="OrthoDB" id="155872at2"/>
<dbReference type="GO" id="GO:0005829">
    <property type="term" value="C:cytosol"/>
    <property type="evidence" value="ECO:0007669"/>
    <property type="project" value="TreeGrafter"/>
</dbReference>
<keyword evidence="7" id="KW-1185">Reference proteome</keyword>
<protein>
    <submittedName>
        <fullName evidence="6">LysR family transcriptional regulator</fullName>
    </submittedName>
</protein>
<dbReference type="PROSITE" id="PS50931">
    <property type="entry name" value="HTH_LYSR"/>
    <property type="match status" value="1"/>
</dbReference>
<keyword evidence="2" id="KW-0805">Transcription regulation</keyword>
<dbReference type="CDD" id="cd05466">
    <property type="entry name" value="PBP2_LTTR_substrate"/>
    <property type="match status" value="1"/>
</dbReference>
<dbReference type="GO" id="GO:0003700">
    <property type="term" value="F:DNA-binding transcription factor activity"/>
    <property type="evidence" value="ECO:0007669"/>
    <property type="project" value="InterPro"/>
</dbReference>
<evidence type="ECO:0000259" key="5">
    <source>
        <dbReference type="PROSITE" id="PS50931"/>
    </source>
</evidence>
<dbReference type="PANTHER" id="PTHR30419">
    <property type="entry name" value="HTH-TYPE TRANSCRIPTIONAL REGULATOR YBHD"/>
    <property type="match status" value="1"/>
</dbReference>
<comment type="similarity">
    <text evidence="1">Belongs to the LysR transcriptional regulatory family.</text>
</comment>
<dbReference type="AlphaFoldDB" id="A0A5J6WFS7"/>
<evidence type="ECO:0000256" key="2">
    <source>
        <dbReference type="ARBA" id="ARBA00023015"/>
    </source>
</evidence>
<keyword evidence="4" id="KW-0804">Transcription</keyword>
<feature type="domain" description="HTH lysR-type" evidence="5">
    <location>
        <begin position="3"/>
        <end position="60"/>
    </location>
</feature>
<evidence type="ECO:0000256" key="1">
    <source>
        <dbReference type="ARBA" id="ARBA00009437"/>
    </source>
</evidence>
<dbReference type="Gene3D" id="3.40.190.290">
    <property type="match status" value="1"/>
</dbReference>
<dbReference type="Pfam" id="PF00126">
    <property type="entry name" value="HTH_1"/>
    <property type="match status" value="1"/>
</dbReference>
<keyword evidence="3" id="KW-0238">DNA-binding</keyword>
<dbReference type="KEGG" id="mmaa:FR932_02920"/>
<proteinExistence type="inferred from homology"/>
<name>A0A5J6WFS7_MORMI</name>
<dbReference type="RefSeq" id="WP_019443055.1">
    <property type="nucleotide sequence ID" value="NZ_ALOE01000039.1"/>
</dbReference>
<dbReference type="SUPFAM" id="SSF46785">
    <property type="entry name" value="Winged helix' DNA-binding domain"/>
    <property type="match status" value="1"/>
</dbReference>
<gene>
    <name evidence="6" type="ORF">FR932_02920</name>
</gene>
<dbReference type="PANTHER" id="PTHR30419:SF30">
    <property type="entry name" value="LYSR FAMILY TRANSCRIPTIONAL REGULATOR"/>
    <property type="match status" value="1"/>
</dbReference>
<dbReference type="Gene3D" id="1.10.10.10">
    <property type="entry name" value="Winged helix-like DNA-binding domain superfamily/Winged helix DNA-binding domain"/>
    <property type="match status" value="1"/>
</dbReference>
<accession>A0A5J6WFS7</accession>
<organism evidence="6 7">
    <name type="scientific">Moritella marina ATCC 15381</name>
    <dbReference type="NCBI Taxonomy" id="1202962"/>
    <lineage>
        <taxon>Bacteria</taxon>
        <taxon>Pseudomonadati</taxon>
        <taxon>Pseudomonadota</taxon>
        <taxon>Gammaproteobacteria</taxon>
        <taxon>Alteromonadales</taxon>
        <taxon>Moritellaceae</taxon>
        <taxon>Moritella</taxon>
    </lineage>
</organism>
<dbReference type="GO" id="GO:0003677">
    <property type="term" value="F:DNA binding"/>
    <property type="evidence" value="ECO:0007669"/>
    <property type="project" value="UniProtKB-KW"/>
</dbReference>